<keyword evidence="4" id="KW-0540">Nuclease</keyword>
<dbReference type="GO" id="GO:0046872">
    <property type="term" value="F:metal ion binding"/>
    <property type="evidence" value="ECO:0007669"/>
    <property type="project" value="UniProtKB-KW"/>
</dbReference>
<dbReference type="InterPro" id="IPR050951">
    <property type="entry name" value="Retrovirus_Pol_polyprotein"/>
</dbReference>
<dbReference type="GO" id="GO:0004519">
    <property type="term" value="F:endonuclease activity"/>
    <property type="evidence" value="ECO:0007669"/>
    <property type="project" value="UniProtKB-KW"/>
</dbReference>
<dbReference type="EMBL" id="AVOT02064133">
    <property type="protein sequence ID" value="MBW0556618.1"/>
    <property type="molecule type" value="Genomic_DNA"/>
</dbReference>
<dbReference type="GO" id="GO:0003723">
    <property type="term" value="F:RNA binding"/>
    <property type="evidence" value="ECO:0007669"/>
    <property type="project" value="UniProtKB-KW"/>
</dbReference>
<dbReference type="SUPFAM" id="SSF56672">
    <property type="entry name" value="DNA/RNA polymerases"/>
    <property type="match status" value="1"/>
</dbReference>
<dbReference type="Gene3D" id="3.30.420.10">
    <property type="entry name" value="Ribonuclease H-like superfamily/Ribonuclease H"/>
    <property type="match status" value="1"/>
</dbReference>
<dbReference type="GO" id="GO:0006338">
    <property type="term" value="P:chromatin remodeling"/>
    <property type="evidence" value="ECO:0007669"/>
    <property type="project" value="UniProtKB-ARBA"/>
</dbReference>
<name>A0A9Q3J6S4_9BASI</name>
<dbReference type="InterPro" id="IPR016197">
    <property type="entry name" value="Chromo-like_dom_sf"/>
</dbReference>
<evidence type="ECO:0000256" key="14">
    <source>
        <dbReference type="ARBA" id="ARBA00023125"/>
    </source>
</evidence>
<evidence type="ECO:0000256" key="7">
    <source>
        <dbReference type="ARBA" id="ARBA00022759"/>
    </source>
</evidence>
<proteinExistence type="predicted"/>
<dbReference type="GO" id="GO:0005634">
    <property type="term" value="C:nucleus"/>
    <property type="evidence" value="ECO:0007669"/>
    <property type="project" value="UniProtKB-ARBA"/>
</dbReference>
<evidence type="ECO:0000256" key="4">
    <source>
        <dbReference type="ARBA" id="ARBA00022722"/>
    </source>
</evidence>
<dbReference type="InterPro" id="IPR041588">
    <property type="entry name" value="Integrase_H2C2"/>
</dbReference>
<dbReference type="PROSITE" id="PS50994">
    <property type="entry name" value="INTEGRASE"/>
    <property type="match status" value="1"/>
</dbReference>
<dbReference type="OrthoDB" id="2273864at2759"/>
<dbReference type="PROSITE" id="PS50013">
    <property type="entry name" value="CHROMO_2"/>
    <property type="match status" value="1"/>
</dbReference>
<dbReference type="GO" id="GO:0015074">
    <property type="term" value="P:DNA integration"/>
    <property type="evidence" value="ECO:0007669"/>
    <property type="project" value="UniProtKB-KW"/>
</dbReference>
<comment type="caution">
    <text evidence="18">The sequence shown here is derived from an EMBL/GenBank/DDBJ whole genome shotgun (WGS) entry which is preliminary data.</text>
</comment>
<feature type="domain" description="Chromo" evidence="16">
    <location>
        <begin position="530"/>
        <end position="591"/>
    </location>
</feature>
<dbReference type="InterPro" id="IPR043502">
    <property type="entry name" value="DNA/RNA_pol_sf"/>
</dbReference>
<dbReference type="SMART" id="SM00298">
    <property type="entry name" value="CHROMO"/>
    <property type="match status" value="1"/>
</dbReference>
<dbReference type="Gene3D" id="2.40.50.40">
    <property type="match status" value="1"/>
</dbReference>
<dbReference type="PANTHER" id="PTHR37984">
    <property type="entry name" value="PROTEIN CBG26694"/>
    <property type="match status" value="1"/>
</dbReference>
<dbReference type="InterPro" id="IPR023780">
    <property type="entry name" value="Chromo_domain"/>
</dbReference>
<keyword evidence="12" id="KW-0695">RNA-directed DNA polymerase</keyword>
<organism evidence="18 19">
    <name type="scientific">Austropuccinia psidii MF-1</name>
    <dbReference type="NCBI Taxonomy" id="1389203"/>
    <lineage>
        <taxon>Eukaryota</taxon>
        <taxon>Fungi</taxon>
        <taxon>Dikarya</taxon>
        <taxon>Basidiomycota</taxon>
        <taxon>Pucciniomycotina</taxon>
        <taxon>Pucciniomycetes</taxon>
        <taxon>Pucciniales</taxon>
        <taxon>Sphaerophragmiaceae</taxon>
        <taxon>Austropuccinia</taxon>
    </lineage>
</organism>
<keyword evidence="7" id="KW-0255">Endonuclease</keyword>
<reference evidence="18" key="1">
    <citation type="submission" date="2021-03" db="EMBL/GenBank/DDBJ databases">
        <title>Draft genome sequence of rust myrtle Austropuccinia psidii MF-1, a brazilian biotype.</title>
        <authorList>
            <person name="Quecine M.C."/>
            <person name="Pachon D.M.R."/>
            <person name="Bonatelli M.L."/>
            <person name="Correr F.H."/>
            <person name="Franceschini L.M."/>
            <person name="Leite T.F."/>
            <person name="Margarido G.R.A."/>
            <person name="Almeida C.A."/>
            <person name="Ferrarezi J.A."/>
            <person name="Labate C.A."/>
        </authorList>
    </citation>
    <scope>NUCLEOTIDE SEQUENCE</scope>
    <source>
        <strain evidence="18">MF-1</strain>
    </source>
</reference>
<evidence type="ECO:0000256" key="8">
    <source>
        <dbReference type="ARBA" id="ARBA00022801"/>
    </source>
</evidence>
<evidence type="ECO:0000259" key="16">
    <source>
        <dbReference type="PROSITE" id="PS50013"/>
    </source>
</evidence>
<dbReference type="InterPro" id="IPR056924">
    <property type="entry name" value="SH3_Tf2-1"/>
</dbReference>
<dbReference type="GO" id="GO:0003964">
    <property type="term" value="F:RNA-directed DNA polymerase activity"/>
    <property type="evidence" value="ECO:0007669"/>
    <property type="project" value="UniProtKB-KW"/>
</dbReference>
<dbReference type="CDD" id="cd09274">
    <property type="entry name" value="RNase_HI_RT_Ty3"/>
    <property type="match status" value="1"/>
</dbReference>
<evidence type="ECO:0000256" key="15">
    <source>
        <dbReference type="ARBA" id="ARBA00023172"/>
    </source>
</evidence>
<keyword evidence="6" id="KW-0064">Aspartyl protease</keyword>
<dbReference type="Proteomes" id="UP000765509">
    <property type="component" value="Unassembled WGS sequence"/>
</dbReference>
<dbReference type="GO" id="GO:0003887">
    <property type="term" value="F:DNA-directed DNA polymerase activity"/>
    <property type="evidence" value="ECO:0007669"/>
    <property type="project" value="UniProtKB-KW"/>
</dbReference>
<dbReference type="Pfam" id="PF17917">
    <property type="entry name" value="RT_RNaseH"/>
    <property type="match status" value="1"/>
</dbReference>
<dbReference type="GO" id="GO:0006508">
    <property type="term" value="P:proteolysis"/>
    <property type="evidence" value="ECO:0007669"/>
    <property type="project" value="UniProtKB-KW"/>
</dbReference>
<evidence type="ECO:0000256" key="2">
    <source>
        <dbReference type="ARBA" id="ARBA00022679"/>
    </source>
</evidence>
<keyword evidence="14" id="KW-0238">DNA-binding</keyword>
<dbReference type="InterPro" id="IPR036397">
    <property type="entry name" value="RNaseH_sf"/>
</dbReference>
<evidence type="ECO:0000256" key="13">
    <source>
        <dbReference type="ARBA" id="ARBA00022932"/>
    </source>
</evidence>
<keyword evidence="3" id="KW-0548">Nucleotidyltransferase</keyword>
<keyword evidence="10" id="KW-0694">RNA-binding</keyword>
<sequence length="594" mass="68841">MSKVSDSEKHAIAIDSRKLIPAELNYDIHDKALLGIVWSFLLSLSSPFEVLTYHSSLQYFMSSKVLTCGQAHWAEFLSEFCFSITYCPCRLATFPDALTRPEDVYTERGENFINKNPMNSQQLIKQDEVQHSRYFAVKVESFSNLIDSIQKALWHYPQYRSILQELGKGKSIQDYSLDSSSQFLLFKDWVVVPNYPTIQLRILQKHHDSPLAGHPGQEKTLKLVKRDIYWSGITQFIKDYVSSCQQCSRNKNIHHKKFGILKPLPIPNVPWICLSMDFITQLPLSNSFDSILVILNSILSDRGPLFVFSFWTNLCQKLKISRDLSTAYHPETDGQKEMVNQILEQYFWMYVSYNQDDWNTWFPLAEFAYNNSDHSSTKQSLFFTAYGRDIQFESAHITQDTPSGKLSIKIQSVQQDVKRELEVAINQFKRYADKGRASPPVFNPGDMVWLSSKNIKSTRPTKKLSERWLGPFTILKKVSTHAYHLKLPSQWKSIHPVFHISLLEPVKTSTIPNWHQEPPPPIIIEEEEEWEVSQILDSKLKRGKLWYLVEWKGFSQDPERSTWEPAKNLKNCPELVKDFHSLYPDKPGPNSSKA</sequence>
<evidence type="ECO:0000256" key="12">
    <source>
        <dbReference type="ARBA" id="ARBA00022918"/>
    </source>
</evidence>
<dbReference type="InterPro" id="IPR012337">
    <property type="entry name" value="RNaseH-like_sf"/>
</dbReference>
<dbReference type="AlphaFoldDB" id="A0A9Q3J6S4"/>
<keyword evidence="1" id="KW-0645">Protease</keyword>
<protein>
    <recommendedName>
        <fullName evidence="20">Chromo domain-containing protein</fullName>
    </recommendedName>
</protein>
<evidence type="ECO:0000313" key="18">
    <source>
        <dbReference type="EMBL" id="MBW0556618.1"/>
    </source>
</evidence>
<evidence type="ECO:0000313" key="19">
    <source>
        <dbReference type="Proteomes" id="UP000765509"/>
    </source>
</evidence>
<evidence type="ECO:0008006" key="20">
    <source>
        <dbReference type="Google" id="ProtNLM"/>
    </source>
</evidence>
<dbReference type="Pfam" id="PF24626">
    <property type="entry name" value="SH3_Tf2-1"/>
    <property type="match status" value="1"/>
</dbReference>
<dbReference type="SUPFAM" id="SSF54160">
    <property type="entry name" value="Chromo domain-like"/>
    <property type="match status" value="1"/>
</dbReference>
<keyword evidence="9" id="KW-0460">Magnesium</keyword>
<evidence type="ECO:0000256" key="10">
    <source>
        <dbReference type="ARBA" id="ARBA00022884"/>
    </source>
</evidence>
<dbReference type="SUPFAM" id="SSF53098">
    <property type="entry name" value="Ribonuclease H-like"/>
    <property type="match status" value="1"/>
</dbReference>
<feature type="domain" description="Integrase catalytic" evidence="17">
    <location>
        <begin position="297"/>
        <end position="389"/>
    </location>
</feature>
<keyword evidence="8" id="KW-0378">Hydrolase</keyword>
<dbReference type="Pfam" id="PF17921">
    <property type="entry name" value="Integrase_H2C2"/>
    <property type="match status" value="1"/>
</dbReference>
<gene>
    <name evidence="18" type="ORF">O181_096333</name>
</gene>
<dbReference type="Gene3D" id="1.10.340.70">
    <property type="match status" value="1"/>
</dbReference>
<evidence type="ECO:0000256" key="1">
    <source>
        <dbReference type="ARBA" id="ARBA00022670"/>
    </source>
</evidence>
<dbReference type="GO" id="GO:0004190">
    <property type="term" value="F:aspartic-type endopeptidase activity"/>
    <property type="evidence" value="ECO:0007669"/>
    <property type="project" value="UniProtKB-KW"/>
</dbReference>
<dbReference type="GO" id="GO:0003677">
    <property type="term" value="F:DNA binding"/>
    <property type="evidence" value="ECO:0007669"/>
    <property type="project" value="UniProtKB-KW"/>
</dbReference>
<accession>A0A9Q3J6S4</accession>
<dbReference type="Pfam" id="PF00385">
    <property type="entry name" value="Chromo"/>
    <property type="match status" value="1"/>
</dbReference>
<dbReference type="InterPro" id="IPR001584">
    <property type="entry name" value="Integrase_cat-core"/>
</dbReference>
<evidence type="ECO:0000256" key="6">
    <source>
        <dbReference type="ARBA" id="ARBA00022750"/>
    </source>
</evidence>
<keyword evidence="15" id="KW-0233">DNA recombination</keyword>
<dbReference type="InterPro" id="IPR000953">
    <property type="entry name" value="Chromo/chromo_shadow_dom"/>
</dbReference>
<keyword evidence="5" id="KW-0479">Metal-binding</keyword>
<dbReference type="CDD" id="cd00024">
    <property type="entry name" value="CD_CSD"/>
    <property type="match status" value="1"/>
</dbReference>
<evidence type="ECO:0000256" key="5">
    <source>
        <dbReference type="ARBA" id="ARBA00022723"/>
    </source>
</evidence>
<evidence type="ECO:0000256" key="11">
    <source>
        <dbReference type="ARBA" id="ARBA00022908"/>
    </source>
</evidence>
<keyword evidence="11" id="KW-0229">DNA integration</keyword>
<keyword evidence="2" id="KW-0808">Transferase</keyword>
<dbReference type="FunFam" id="1.10.340.70:FF:000001">
    <property type="entry name" value="Retrovirus-related Pol polyprotein from transposon gypsy-like Protein"/>
    <property type="match status" value="1"/>
</dbReference>
<evidence type="ECO:0000259" key="17">
    <source>
        <dbReference type="PROSITE" id="PS50994"/>
    </source>
</evidence>
<evidence type="ECO:0000256" key="9">
    <source>
        <dbReference type="ARBA" id="ARBA00022842"/>
    </source>
</evidence>
<keyword evidence="13" id="KW-0239">DNA-directed DNA polymerase</keyword>
<dbReference type="GO" id="GO:0006310">
    <property type="term" value="P:DNA recombination"/>
    <property type="evidence" value="ECO:0007669"/>
    <property type="project" value="UniProtKB-KW"/>
</dbReference>
<keyword evidence="19" id="KW-1185">Reference proteome</keyword>
<dbReference type="InterPro" id="IPR041373">
    <property type="entry name" value="RT_RNaseH"/>
</dbReference>
<evidence type="ECO:0000256" key="3">
    <source>
        <dbReference type="ARBA" id="ARBA00022695"/>
    </source>
</evidence>
<dbReference type="PANTHER" id="PTHR37984:SF15">
    <property type="entry name" value="INTEGRASE CATALYTIC DOMAIN-CONTAINING PROTEIN"/>
    <property type="match status" value="1"/>
</dbReference>